<feature type="transmembrane region" description="Helical" evidence="9">
    <location>
        <begin position="424"/>
        <end position="443"/>
    </location>
</feature>
<feature type="transmembrane region" description="Helical" evidence="9">
    <location>
        <begin position="114"/>
        <end position="136"/>
    </location>
</feature>
<feature type="transmembrane region" description="Helical" evidence="9">
    <location>
        <begin position="189"/>
        <end position="206"/>
    </location>
</feature>
<feature type="transmembrane region" description="Helical" evidence="9">
    <location>
        <begin position="382"/>
        <end position="403"/>
    </location>
</feature>
<evidence type="ECO:0000256" key="3">
    <source>
        <dbReference type="ARBA" id="ARBA00022475"/>
    </source>
</evidence>
<evidence type="ECO:0000256" key="6">
    <source>
        <dbReference type="ARBA" id="ARBA00022989"/>
    </source>
</evidence>
<feature type="transmembrane region" description="Helical" evidence="9">
    <location>
        <begin position="218"/>
        <end position="249"/>
    </location>
</feature>
<comment type="function">
    <text evidence="8">Part of the tripartite ATP-independent periplasmic (TRAP) transport system.</text>
</comment>
<dbReference type="GO" id="GO:0022857">
    <property type="term" value="F:transmembrane transporter activity"/>
    <property type="evidence" value="ECO:0007669"/>
    <property type="project" value="UniProtKB-UniRule"/>
</dbReference>
<evidence type="ECO:0000256" key="2">
    <source>
        <dbReference type="ARBA" id="ARBA00022448"/>
    </source>
</evidence>
<sequence length="639" mass="66443">MTAADDGKTLDAIVQCHEAKAVGMPKRNSLSRILDLVVALAAHAGAILLIGEIVLLSAAVFFRYVLRSPLIWSDELAELILIWQAMLGAVVAFHAGQHLRLSVLSDALPIRARAFLEMVCLILTALVAGPLAFYALKDARADLGLMTPVLEISPAWQTAALIVGLGLIAILALGALIQKITADNRSTTLAAFGTVAAVMAAAWMLQDEFSGLGNLNLVVFFIGLVGACIAIGLPIAFCFAIAAMAYVLFATHAPLDIVPARMETGMAHILLLSAPLFIALGALLVISGMANNMVKLLVALVGHVRGGLSYVLVGGMALLSGISGSKAADMAAIAPVLVPEMRRRGANDGEIVGLLAASCAMSETIPPSLILIMTGAVTGVSIGALFAAGWYPALALAALLCVLARFRAARSGEDHSEKASWGTIGKLAIVAVPVLVLPFLIRGAVVEGIATATEVATVGIAYVLILTLLTERRFDWRRLYASLKDASALTGVIFIILASANAMAWGFVQSGFSSILAGVAGTLPCGTYGFLVISIIVFIILGSILEGIPAIVLLGPLLFPVAKSLGVSEVHFALVTVMAMGLGLFAPPFGVGFYTACAICRVEPAVVMKAIWPYLGVIFVGIVLVAVGPIVVEEIGAIW</sequence>
<evidence type="ECO:0000256" key="5">
    <source>
        <dbReference type="ARBA" id="ARBA00022692"/>
    </source>
</evidence>
<reference evidence="12 13" key="1">
    <citation type="submission" date="2018-09" db="EMBL/GenBank/DDBJ databases">
        <title>Mesorhizobium carmichaelinearum sp. nov. isolated from Carmichaelinea spp. root nodules in New Zealand.</title>
        <authorList>
            <person name="De Meyer S.E."/>
        </authorList>
    </citation>
    <scope>NUCLEOTIDE SEQUENCE [LARGE SCALE GENOMIC DNA]</scope>
    <source>
        <strain evidence="12 13">ICMP19557</strain>
    </source>
</reference>
<dbReference type="AlphaFoldDB" id="A0A3A5K696"/>
<keyword evidence="6 9" id="KW-1133">Transmembrane helix</keyword>
<dbReference type="GO" id="GO:0005886">
    <property type="term" value="C:plasma membrane"/>
    <property type="evidence" value="ECO:0007669"/>
    <property type="project" value="UniProtKB-SubCell"/>
</dbReference>
<feature type="transmembrane region" description="Helical" evidence="9">
    <location>
        <begin position="269"/>
        <end position="290"/>
    </location>
</feature>
<feature type="transmembrane region" description="Helical" evidence="9">
    <location>
        <begin position="76"/>
        <end position="93"/>
    </location>
</feature>
<feature type="transmembrane region" description="Helical" evidence="9">
    <location>
        <begin position="296"/>
        <end position="319"/>
    </location>
</feature>
<organism evidence="12 13">
    <name type="scientific">Mesorhizobium waimense</name>
    <dbReference type="NCBI Taxonomy" id="1300307"/>
    <lineage>
        <taxon>Bacteria</taxon>
        <taxon>Pseudomonadati</taxon>
        <taxon>Pseudomonadota</taxon>
        <taxon>Alphaproteobacteria</taxon>
        <taxon>Hyphomicrobiales</taxon>
        <taxon>Phyllobacteriaceae</taxon>
        <taxon>Mesorhizobium</taxon>
    </lineage>
</organism>
<dbReference type="Pfam" id="PF06808">
    <property type="entry name" value="DctM"/>
    <property type="match status" value="1"/>
</dbReference>
<name>A0A3A5K696_9HYPH</name>
<feature type="domain" description="TRAP C4-dicarboxylate transport system permease DctM subunit" evidence="11">
    <location>
        <begin position="224"/>
        <end position="629"/>
    </location>
</feature>
<dbReference type="Proteomes" id="UP000272706">
    <property type="component" value="Unassembled WGS sequence"/>
</dbReference>
<evidence type="ECO:0000256" key="4">
    <source>
        <dbReference type="ARBA" id="ARBA00022519"/>
    </source>
</evidence>
<proteinExistence type="predicted"/>
<keyword evidence="7 9" id="KW-0472">Membrane</keyword>
<evidence type="ECO:0000259" key="11">
    <source>
        <dbReference type="Pfam" id="PF06808"/>
    </source>
</evidence>
<evidence type="ECO:0000313" key="13">
    <source>
        <dbReference type="Proteomes" id="UP000272706"/>
    </source>
</evidence>
<evidence type="ECO:0000256" key="1">
    <source>
        <dbReference type="ARBA" id="ARBA00004429"/>
    </source>
</evidence>
<feature type="transmembrane region" description="Helical" evidence="9">
    <location>
        <begin position="571"/>
        <end position="591"/>
    </location>
</feature>
<feature type="transmembrane region" description="Helical" evidence="9">
    <location>
        <begin position="449"/>
        <end position="469"/>
    </location>
</feature>
<dbReference type="InterPro" id="IPR010656">
    <property type="entry name" value="DctM"/>
</dbReference>
<evidence type="ECO:0000259" key="10">
    <source>
        <dbReference type="Pfam" id="PF04290"/>
    </source>
</evidence>
<feature type="transmembrane region" description="Helical" evidence="9">
    <location>
        <begin position="528"/>
        <end position="559"/>
    </location>
</feature>
<dbReference type="NCBIfam" id="TIGR00786">
    <property type="entry name" value="dctM"/>
    <property type="match status" value="1"/>
</dbReference>
<accession>A0A3A5K696</accession>
<dbReference type="PANTHER" id="PTHR33362">
    <property type="entry name" value="SIALIC ACID TRAP TRANSPORTER PERMEASE PROTEIN SIAT-RELATED"/>
    <property type="match status" value="1"/>
</dbReference>
<feature type="transmembrane region" description="Helical" evidence="9">
    <location>
        <begin position="156"/>
        <end position="177"/>
    </location>
</feature>
<gene>
    <name evidence="12" type="ORF">D3227_37525</name>
</gene>
<keyword evidence="4 8" id="KW-0997">Cell inner membrane</keyword>
<evidence type="ECO:0000313" key="12">
    <source>
        <dbReference type="EMBL" id="RJT26122.1"/>
    </source>
</evidence>
<keyword evidence="2 8" id="KW-0813">Transport</keyword>
<feature type="domain" description="Tripartite ATP-independent periplasmic transporters DctQ component" evidence="10">
    <location>
        <begin position="53"/>
        <end position="180"/>
    </location>
</feature>
<dbReference type="PANTHER" id="PTHR33362:SF2">
    <property type="entry name" value="TRAP TRANSPORTER LARGE PERMEASE PROTEIN"/>
    <property type="match status" value="1"/>
</dbReference>
<feature type="transmembrane region" description="Helical" evidence="9">
    <location>
        <begin position="351"/>
        <end position="376"/>
    </location>
</feature>
<feature type="transmembrane region" description="Helical" evidence="9">
    <location>
        <begin position="489"/>
        <end position="508"/>
    </location>
</feature>
<protein>
    <submittedName>
        <fullName evidence="12">TRAP transporter large permease subunit</fullName>
    </submittedName>
</protein>
<comment type="subcellular location">
    <subcellularLocation>
        <location evidence="1 8">Cell inner membrane</location>
        <topology evidence="1 8">Multi-pass membrane protein</topology>
    </subcellularLocation>
</comment>
<dbReference type="OrthoDB" id="7847241at2"/>
<keyword evidence="5 9" id="KW-0812">Transmembrane</keyword>
<evidence type="ECO:0000256" key="7">
    <source>
        <dbReference type="ARBA" id="ARBA00023136"/>
    </source>
</evidence>
<dbReference type="InterPro" id="IPR055348">
    <property type="entry name" value="DctQ"/>
</dbReference>
<feature type="transmembrane region" description="Helical" evidence="9">
    <location>
        <begin position="611"/>
        <end position="632"/>
    </location>
</feature>
<feature type="transmembrane region" description="Helical" evidence="9">
    <location>
        <begin position="33"/>
        <end position="64"/>
    </location>
</feature>
<dbReference type="InterPro" id="IPR004681">
    <property type="entry name" value="TRAP_DctM"/>
</dbReference>
<keyword evidence="3" id="KW-1003">Cell membrane</keyword>
<dbReference type="Pfam" id="PF04290">
    <property type="entry name" value="DctQ"/>
    <property type="match status" value="1"/>
</dbReference>
<keyword evidence="13" id="KW-1185">Reference proteome</keyword>
<evidence type="ECO:0000256" key="9">
    <source>
        <dbReference type="SAM" id="Phobius"/>
    </source>
</evidence>
<comment type="caution">
    <text evidence="12">The sequence shown here is derived from an EMBL/GenBank/DDBJ whole genome shotgun (WGS) entry which is preliminary data.</text>
</comment>
<dbReference type="EMBL" id="QZWZ01000073">
    <property type="protein sequence ID" value="RJT26122.1"/>
    <property type="molecule type" value="Genomic_DNA"/>
</dbReference>
<evidence type="ECO:0000256" key="8">
    <source>
        <dbReference type="RuleBase" id="RU369079"/>
    </source>
</evidence>